<keyword evidence="13 14" id="KW-0998">Cell outer membrane</keyword>
<dbReference type="CDD" id="cd01347">
    <property type="entry name" value="ligand_gated_channel"/>
    <property type="match status" value="1"/>
</dbReference>
<keyword evidence="6 14" id="KW-0812">Transmembrane</keyword>
<keyword evidence="7 16" id="KW-0732">Signal</keyword>
<dbReference type="Pfam" id="PF07715">
    <property type="entry name" value="Plug"/>
    <property type="match status" value="1"/>
</dbReference>
<dbReference type="Proteomes" id="UP001529180">
    <property type="component" value="Unassembled WGS sequence"/>
</dbReference>
<dbReference type="InterPro" id="IPR036942">
    <property type="entry name" value="Beta-barrel_TonB_sf"/>
</dbReference>
<dbReference type="SUPFAM" id="SSF56935">
    <property type="entry name" value="Porins"/>
    <property type="match status" value="1"/>
</dbReference>
<sequence>MVSLVNMKIGRQMMVGVSLLVFQSAFAQSTFAQDANQQEQNQTLFLFDLSPQPLPQALSAFSDVTGMQILYTEQSIYEHDAPALTGEYTVDQALDILLNGSNVEFSYTSATSITLRRKDVNSDAGVMMLDTVEVIGTRQSRYDSRYAETGTMIPKDVTEIPRTVEIIPEQLLLDQHAQELEDVYRLSPNVVNMDGYGGSREDFLIRGFRRRDDIYRNGVRLKTNGRINPSTVDNVQIIKGPVAEIGQMTPGGLVNVITKKPSYEQQAYAVTNFNEHGQKQLLADVTGPIGESDAFAYRITASAEDSENFRDATIERQFLNSSMSWMTDGGSLIDFSYEYTHDERPVDRGVITVAGSGGGREIANVSLDTRFDQDDLNNRDVTTHIWELDNSVPVFDDEWYLESKLFYAYEQVDEIRNEVTSVSSTGVLTRRVQGNEDRELSTAFGRMQLRGEADLWRPVDLVSGVELRHQYETWTNFSGQDQVGGTVSNPSSFTLVDNTASNPRSRQYTEVEQISYGPYAQSDLHLTDDVTLTLGARYEIFDNEYSAENKLTGALSGVDPKRDGKLTKSAGLLWKPVDQLSLYASFAETFQSQNIYSGNGTTSVFSPEEGRQYEIGAKWSGLKDRLLLTASLFDIEQENVVETVNGTPQLTGGIRSRGFESSVTATPIKGMNLRGSIGFLGSEIVSDNANNGNRPANTPDMTASLWASYEFQDAASEFKGLGFGGGLTHVGDRYGDNGHSFELGSYTVYDLGVWYYLPLRNESRVRFDLGVKNVTDEDYYVASGGTYRVSVGNPRTLFGSVRVEF</sequence>
<dbReference type="InterPro" id="IPR037066">
    <property type="entry name" value="Plug_dom_sf"/>
</dbReference>
<evidence type="ECO:0000256" key="6">
    <source>
        <dbReference type="ARBA" id="ARBA00022692"/>
    </source>
</evidence>
<keyword evidence="8" id="KW-0408">Iron</keyword>
<organism evidence="18 19">
    <name type="scientific">Thalassospira aquimaris</name>
    <dbReference type="NCBI Taxonomy" id="3037796"/>
    <lineage>
        <taxon>Bacteria</taxon>
        <taxon>Pseudomonadati</taxon>
        <taxon>Pseudomonadota</taxon>
        <taxon>Alphaproteobacteria</taxon>
        <taxon>Rhodospirillales</taxon>
        <taxon>Thalassospiraceae</taxon>
        <taxon>Thalassospira</taxon>
    </lineage>
</organism>
<evidence type="ECO:0000256" key="13">
    <source>
        <dbReference type="ARBA" id="ARBA00023237"/>
    </source>
</evidence>
<evidence type="ECO:0000256" key="12">
    <source>
        <dbReference type="ARBA" id="ARBA00023170"/>
    </source>
</evidence>
<evidence type="ECO:0000256" key="9">
    <source>
        <dbReference type="ARBA" id="ARBA00023065"/>
    </source>
</evidence>
<proteinExistence type="inferred from homology"/>
<dbReference type="Pfam" id="PF07660">
    <property type="entry name" value="STN"/>
    <property type="match status" value="1"/>
</dbReference>
<dbReference type="InterPro" id="IPR012910">
    <property type="entry name" value="Plug_dom"/>
</dbReference>
<dbReference type="RefSeq" id="WP_147250696.1">
    <property type="nucleotide sequence ID" value="NZ_JARSBO010000003.1"/>
</dbReference>
<dbReference type="Gene3D" id="2.40.170.20">
    <property type="entry name" value="TonB-dependent receptor, beta-barrel domain"/>
    <property type="match status" value="1"/>
</dbReference>
<keyword evidence="5" id="KW-0410">Iron transport</keyword>
<feature type="chain" id="PRO_5046272162" evidence="16">
    <location>
        <begin position="28"/>
        <end position="805"/>
    </location>
</feature>
<dbReference type="Gene3D" id="2.170.130.10">
    <property type="entry name" value="TonB-dependent receptor, plug domain"/>
    <property type="match status" value="1"/>
</dbReference>
<dbReference type="InterPro" id="IPR000531">
    <property type="entry name" value="Beta-barrel_TonB"/>
</dbReference>
<keyword evidence="9" id="KW-0406">Ion transport</keyword>
<dbReference type="InterPro" id="IPR010105">
    <property type="entry name" value="TonB_sidphr_rcpt"/>
</dbReference>
<keyword evidence="19" id="KW-1185">Reference proteome</keyword>
<reference evidence="18 19" key="1">
    <citation type="submission" date="2023-03" db="EMBL/GenBank/DDBJ databases">
        <title>Strain FZY0004 represents a novel species in the genus Thalassospira isolated from seawater.</title>
        <authorList>
            <person name="Fu Z.-Y."/>
        </authorList>
    </citation>
    <scope>NUCLEOTIDE SEQUENCE [LARGE SCALE GENOMIC DNA]</scope>
    <source>
        <strain evidence="18 19">FZY0004</strain>
    </source>
</reference>
<dbReference type="PANTHER" id="PTHR32552">
    <property type="entry name" value="FERRICHROME IRON RECEPTOR-RELATED"/>
    <property type="match status" value="1"/>
</dbReference>
<evidence type="ECO:0000256" key="4">
    <source>
        <dbReference type="ARBA" id="ARBA00022452"/>
    </source>
</evidence>
<evidence type="ECO:0000256" key="15">
    <source>
        <dbReference type="RuleBase" id="RU003357"/>
    </source>
</evidence>
<evidence type="ECO:0000313" key="18">
    <source>
        <dbReference type="EMBL" id="MDG4718975.1"/>
    </source>
</evidence>
<evidence type="ECO:0000256" key="8">
    <source>
        <dbReference type="ARBA" id="ARBA00023004"/>
    </source>
</evidence>
<evidence type="ECO:0000256" key="14">
    <source>
        <dbReference type="PROSITE-ProRule" id="PRU01360"/>
    </source>
</evidence>
<evidence type="ECO:0000256" key="3">
    <source>
        <dbReference type="ARBA" id="ARBA00022448"/>
    </source>
</evidence>
<keyword evidence="12 18" id="KW-0675">Receptor</keyword>
<evidence type="ECO:0000313" key="19">
    <source>
        <dbReference type="Proteomes" id="UP001529180"/>
    </source>
</evidence>
<feature type="domain" description="Secretin/TonB short N-terminal" evidence="17">
    <location>
        <begin position="67"/>
        <end position="118"/>
    </location>
</feature>
<dbReference type="InterPro" id="IPR011662">
    <property type="entry name" value="Secretin/TonB_short_N"/>
</dbReference>
<protein>
    <submittedName>
        <fullName evidence="18">TonB-dependent receptor</fullName>
    </submittedName>
</protein>
<comment type="similarity">
    <text evidence="2 14 15">Belongs to the TonB-dependent receptor family.</text>
</comment>
<dbReference type="Pfam" id="PF00593">
    <property type="entry name" value="TonB_dep_Rec_b-barrel"/>
    <property type="match status" value="1"/>
</dbReference>
<evidence type="ECO:0000256" key="5">
    <source>
        <dbReference type="ARBA" id="ARBA00022496"/>
    </source>
</evidence>
<evidence type="ECO:0000256" key="10">
    <source>
        <dbReference type="ARBA" id="ARBA00023077"/>
    </source>
</evidence>
<comment type="caution">
    <text evidence="18">The sequence shown here is derived from an EMBL/GenBank/DDBJ whole genome shotgun (WGS) entry which is preliminary data.</text>
</comment>
<evidence type="ECO:0000259" key="17">
    <source>
        <dbReference type="SMART" id="SM00965"/>
    </source>
</evidence>
<dbReference type="PANTHER" id="PTHR32552:SF68">
    <property type="entry name" value="FERRICHROME OUTER MEMBRANE TRANSPORTER_PHAGE RECEPTOR"/>
    <property type="match status" value="1"/>
</dbReference>
<keyword evidence="10 15" id="KW-0798">TonB box</keyword>
<evidence type="ECO:0000256" key="7">
    <source>
        <dbReference type="ARBA" id="ARBA00022729"/>
    </source>
</evidence>
<keyword evidence="4 14" id="KW-1134">Transmembrane beta strand</keyword>
<evidence type="ECO:0000256" key="1">
    <source>
        <dbReference type="ARBA" id="ARBA00004571"/>
    </source>
</evidence>
<keyword evidence="3 14" id="KW-0813">Transport</keyword>
<dbReference type="SMART" id="SM00965">
    <property type="entry name" value="STN"/>
    <property type="match status" value="1"/>
</dbReference>
<accession>A0ABT6GA79</accession>
<dbReference type="InterPro" id="IPR039426">
    <property type="entry name" value="TonB-dep_rcpt-like"/>
</dbReference>
<dbReference type="Gene3D" id="3.55.50.30">
    <property type="match status" value="1"/>
</dbReference>
<evidence type="ECO:0000256" key="16">
    <source>
        <dbReference type="SAM" id="SignalP"/>
    </source>
</evidence>
<evidence type="ECO:0000256" key="11">
    <source>
        <dbReference type="ARBA" id="ARBA00023136"/>
    </source>
</evidence>
<dbReference type="PROSITE" id="PS52016">
    <property type="entry name" value="TONB_DEPENDENT_REC_3"/>
    <property type="match status" value="1"/>
</dbReference>
<evidence type="ECO:0000256" key="2">
    <source>
        <dbReference type="ARBA" id="ARBA00009810"/>
    </source>
</evidence>
<dbReference type="NCBIfam" id="TIGR01783">
    <property type="entry name" value="TonB-siderophor"/>
    <property type="match status" value="1"/>
</dbReference>
<keyword evidence="11 14" id="KW-0472">Membrane</keyword>
<gene>
    <name evidence="18" type="ORF">P7680_08190</name>
</gene>
<dbReference type="EMBL" id="JARSBO010000003">
    <property type="protein sequence ID" value="MDG4718975.1"/>
    <property type="molecule type" value="Genomic_DNA"/>
</dbReference>
<feature type="signal peptide" evidence="16">
    <location>
        <begin position="1"/>
        <end position="27"/>
    </location>
</feature>
<name>A0ABT6GA79_9PROT</name>
<comment type="subcellular location">
    <subcellularLocation>
        <location evidence="1 14">Cell outer membrane</location>
        <topology evidence="1 14">Multi-pass membrane protein</topology>
    </subcellularLocation>
</comment>